<dbReference type="GO" id="GO:0016020">
    <property type="term" value="C:membrane"/>
    <property type="evidence" value="ECO:0007669"/>
    <property type="project" value="InterPro"/>
</dbReference>
<dbReference type="EMBL" id="HBHX01051208">
    <property type="protein sequence ID" value="CAE0130662.1"/>
    <property type="molecule type" value="Transcribed_RNA"/>
</dbReference>
<dbReference type="PANTHER" id="PTHR12224:SF0">
    <property type="entry name" value="BETA-1,4-MANNOSYL-GLYCOPROTEIN 4-BETA-N-ACETYLGLUCOSAMINYLTRANSFERASE"/>
    <property type="match status" value="1"/>
</dbReference>
<sequence length="295" mass="33252">MTNLALPLIDIFFGGHEIEMLRYRLNVHASFAYKFVVVESRFTFTGIPKPLYLRDAFLAEAKVHNIHFQNVEFSLEQRSKANCTIPKKWACAWVLEAVQRRFLNAVAIREMLELRGTDALVYVSDIDEILDIDMLLKMNVQVLKCVSPSLRWFIYSERCPLARRFSSGVLFRAGSGWFNSTLAKHPELLLHKVSDKYPGCPQTREAVGWHLSYFMTTADMLTKLRSTSHAYEPGVAKVLRSRDPTRAANSVVAKCGSFRRGSPLIARAGAVKIPPLLSMLPPRASGALASAWDHP</sequence>
<dbReference type="PANTHER" id="PTHR12224">
    <property type="entry name" value="BETA-1,4-MANNOSYL-GLYCOPROTEIN BETA-1,4-N-ACETYLGLUCOSAMINYL-TRANSFERASE"/>
    <property type="match status" value="1"/>
</dbReference>
<dbReference type="GO" id="GO:0003830">
    <property type="term" value="F:beta-1,4-mannosylglycoprotein 4-beta-N-acetylglucosaminyltransferase activity"/>
    <property type="evidence" value="ECO:0007669"/>
    <property type="project" value="InterPro"/>
</dbReference>
<reference evidence="1" key="1">
    <citation type="submission" date="2021-01" db="EMBL/GenBank/DDBJ databases">
        <authorList>
            <person name="Corre E."/>
            <person name="Pelletier E."/>
            <person name="Niang G."/>
            <person name="Scheremetjew M."/>
            <person name="Finn R."/>
            <person name="Kale V."/>
            <person name="Holt S."/>
            <person name="Cochrane G."/>
            <person name="Meng A."/>
            <person name="Brown T."/>
            <person name="Cohen L."/>
        </authorList>
    </citation>
    <scope>NUCLEOTIDE SEQUENCE</scope>
    <source>
        <strain evidence="1">CCMP281</strain>
    </source>
</reference>
<dbReference type="Pfam" id="PF04724">
    <property type="entry name" value="Glyco_transf_17"/>
    <property type="match status" value="1"/>
</dbReference>
<evidence type="ECO:0000313" key="1">
    <source>
        <dbReference type="EMBL" id="CAE0130662.1"/>
    </source>
</evidence>
<proteinExistence type="predicted"/>
<dbReference type="GO" id="GO:0006044">
    <property type="term" value="P:N-acetylglucosamine metabolic process"/>
    <property type="evidence" value="ECO:0007669"/>
    <property type="project" value="TreeGrafter"/>
</dbReference>
<protein>
    <submittedName>
        <fullName evidence="1">Uncharacterized protein</fullName>
    </submittedName>
</protein>
<gene>
    <name evidence="1" type="ORF">HERI1096_LOCUS28286</name>
</gene>
<dbReference type="InterPro" id="IPR006813">
    <property type="entry name" value="Glyco_trans_17"/>
</dbReference>
<organism evidence="1">
    <name type="scientific">Haptolina ericina</name>
    <dbReference type="NCBI Taxonomy" id="156174"/>
    <lineage>
        <taxon>Eukaryota</taxon>
        <taxon>Haptista</taxon>
        <taxon>Haptophyta</taxon>
        <taxon>Prymnesiophyceae</taxon>
        <taxon>Prymnesiales</taxon>
        <taxon>Prymnesiaceae</taxon>
        <taxon>Haptolina</taxon>
    </lineage>
</organism>
<dbReference type="AlphaFoldDB" id="A0A7S3BC14"/>
<name>A0A7S3BC14_9EUKA</name>
<accession>A0A7S3BC14</accession>